<dbReference type="InterPro" id="IPR015943">
    <property type="entry name" value="WD40/YVTN_repeat-like_dom_sf"/>
</dbReference>
<dbReference type="RefSeq" id="WP_424923707.1">
    <property type="nucleotide sequence ID" value="NZ_VMNW02000153.1"/>
</dbReference>
<organism evidence="2 3">
    <name type="scientific">Amycolatopsis acidicola</name>
    <dbReference type="NCBI Taxonomy" id="2596893"/>
    <lineage>
        <taxon>Bacteria</taxon>
        <taxon>Bacillati</taxon>
        <taxon>Actinomycetota</taxon>
        <taxon>Actinomycetes</taxon>
        <taxon>Pseudonocardiales</taxon>
        <taxon>Pseudonocardiaceae</taxon>
        <taxon>Amycolatopsis</taxon>
    </lineage>
</organism>
<comment type="caution">
    <text evidence="2">The sequence shown here is derived from an EMBL/GenBank/DDBJ whole genome shotgun (WGS) entry which is preliminary data.</text>
</comment>
<gene>
    <name evidence="2" type="ORF">FPZ12_044045</name>
</gene>
<accession>A0A5N0UN26</accession>
<dbReference type="AlphaFoldDB" id="A0A5N0UN26"/>
<keyword evidence="3" id="KW-1185">Reference proteome</keyword>
<dbReference type="EMBL" id="VMNW02000153">
    <property type="protein sequence ID" value="KAA9149071.1"/>
    <property type="molecule type" value="Genomic_DNA"/>
</dbReference>
<reference evidence="2" key="1">
    <citation type="submission" date="2019-09" db="EMBL/GenBank/DDBJ databases">
        <authorList>
            <person name="Teo W.F.A."/>
            <person name="Duangmal K."/>
        </authorList>
    </citation>
    <scope>NUCLEOTIDE SEQUENCE [LARGE SCALE GENOMIC DNA]</scope>
    <source>
        <strain evidence="2">K81G1</strain>
    </source>
</reference>
<evidence type="ECO:0000313" key="2">
    <source>
        <dbReference type="EMBL" id="KAA9149071.1"/>
    </source>
</evidence>
<dbReference type="Gene3D" id="2.130.10.10">
    <property type="entry name" value="YVTN repeat-like/Quinoprotein amine dehydrogenase"/>
    <property type="match status" value="1"/>
</dbReference>
<dbReference type="SUPFAM" id="SSF75011">
    <property type="entry name" value="3-carboxy-cis,cis-mucoante lactonizing enzyme"/>
    <property type="match status" value="1"/>
</dbReference>
<feature type="non-terminal residue" evidence="2">
    <location>
        <position position="220"/>
    </location>
</feature>
<dbReference type="Pfam" id="PF21959">
    <property type="entry name" value="DUF6923"/>
    <property type="match status" value="1"/>
</dbReference>
<proteinExistence type="predicted"/>
<dbReference type="InterPro" id="IPR054215">
    <property type="entry name" value="DUF6923"/>
</dbReference>
<dbReference type="Proteomes" id="UP000319769">
    <property type="component" value="Unassembled WGS sequence"/>
</dbReference>
<sequence>MDRTEYPEVASTKLGRIPYQLNALGYARGQDLAYGMSSAGHVVSLDRRGTAKDLGPLHGSVRSDFSSATAGAVSGNLWYVKAGRVLYIVDIDPSGDFLGVRQAITLGPLAARVDDFDFDPAGGLLYGVASVAFDGGVVVTIDPRSGVVRRLSWPALPFSPAYGAVVRSPDGALYVTANQNRGRSRVYRATSTSVTELAAGLPATNTDAAGCLGALPLPPA</sequence>
<name>A0A5N0UN26_9PSEU</name>
<feature type="domain" description="DUF6923" evidence="1">
    <location>
        <begin position="15"/>
        <end position="212"/>
    </location>
</feature>
<evidence type="ECO:0000313" key="3">
    <source>
        <dbReference type="Proteomes" id="UP000319769"/>
    </source>
</evidence>
<evidence type="ECO:0000259" key="1">
    <source>
        <dbReference type="Pfam" id="PF21959"/>
    </source>
</evidence>
<protein>
    <recommendedName>
        <fullName evidence="1">DUF6923 domain-containing protein</fullName>
    </recommendedName>
</protein>